<feature type="compositionally biased region" description="Low complexity" evidence="6">
    <location>
        <begin position="158"/>
        <end position="167"/>
    </location>
</feature>
<feature type="compositionally biased region" description="Basic and acidic residues" evidence="6">
    <location>
        <begin position="173"/>
        <end position="183"/>
    </location>
</feature>
<dbReference type="PANTHER" id="PTHR31989">
    <property type="entry name" value="NAC DOMAIN-CONTAINING PROTEIN 82-RELATED"/>
    <property type="match status" value="1"/>
</dbReference>
<name>A0ABC8Y5K9_9POAL</name>
<accession>A0ABC8Y5K9</accession>
<dbReference type="AlphaFoldDB" id="A0ABC8Y5K9"/>
<gene>
    <name evidence="8" type="ORF">URODEC1_LOCUS30274</name>
</gene>
<proteinExistence type="predicted"/>
<dbReference type="Gene3D" id="2.170.150.80">
    <property type="entry name" value="NAC domain"/>
    <property type="match status" value="1"/>
</dbReference>
<evidence type="ECO:0000256" key="2">
    <source>
        <dbReference type="ARBA" id="ARBA00023015"/>
    </source>
</evidence>
<evidence type="ECO:0000313" key="8">
    <source>
        <dbReference type="EMBL" id="CAL4937009.1"/>
    </source>
</evidence>
<dbReference type="Proteomes" id="UP001497457">
    <property type="component" value="Chromosome 15b"/>
</dbReference>
<feature type="domain" description="NAC" evidence="7">
    <location>
        <begin position="1"/>
        <end position="150"/>
    </location>
</feature>
<evidence type="ECO:0000256" key="3">
    <source>
        <dbReference type="ARBA" id="ARBA00023125"/>
    </source>
</evidence>
<reference evidence="8 9" key="2">
    <citation type="submission" date="2024-10" db="EMBL/GenBank/DDBJ databases">
        <authorList>
            <person name="Ryan C."/>
        </authorList>
    </citation>
    <scope>NUCLEOTIDE SEQUENCE [LARGE SCALE GENOMIC DNA]</scope>
</reference>
<dbReference type="PROSITE" id="PS51005">
    <property type="entry name" value="NAC"/>
    <property type="match status" value="1"/>
</dbReference>
<keyword evidence="5" id="KW-0539">Nucleus</keyword>
<organism evidence="8 9">
    <name type="scientific">Urochloa decumbens</name>
    <dbReference type="NCBI Taxonomy" id="240449"/>
    <lineage>
        <taxon>Eukaryota</taxon>
        <taxon>Viridiplantae</taxon>
        <taxon>Streptophyta</taxon>
        <taxon>Embryophyta</taxon>
        <taxon>Tracheophyta</taxon>
        <taxon>Spermatophyta</taxon>
        <taxon>Magnoliopsida</taxon>
        <taxon>Liliopsida</taxon>
        <taxon>Poales</taxon>
        <taxon>Poaceae</taxon>
        <taxon>PACMAD clade</taxon>
        <taxon>Panicoideae</taxon>
        <taxon>Panicodae</taxon>
        <taxon>Paniceae</taxon>
        <taxon>Melinidinae</taxon>
        <taxon>Urochloa</taxon>
    </lineage>
</organism>
<keyword evidence="9" id="KW-1185">Reference proteome</keyword>
<dbReference type="EMBL" id="OZ075125">
    <property type="protein sequence ID" value="CAL4937009.1"/>
    <property type="molecule type" value="Genomic_DNA"/>
</dbReference>
<dbReference type="GO" id="GO:0003677">
    <property type="term" value="F:DNA binding"/>
    <property type="evidence" value="ECO:0007669"/>
    <property type="project" value="UniProtKB-KW"/>
</dbReference>
<evidence type="ECO:0000256" key="1">
    <source>
        <dbReference type="ARBA" id="ARBA00004123"/>
    </source>
</evidence>
<evidence type="ECO:0000313" key="9">
    <source>
        <dbReference type="Proteomes" id="UP001497457"/>
    </source>
</evidence>
<dbReference type="InterPro" id="IPR003441">
    <property type="entry name" value="NAC-dom"/>
</dbReference>
<evidence type="ECO:0000259" key="7">
    <source>
        <dbReference type="PROSITE" id="PS51005"/>
    </source>
</evidence>
<evidence type="ECO:0000256" key="4">
    <source>
        <dbReference type="ARBA" id="ARBA00023163"/>
    </source>
</evidence>
<reference evidence="9" key="1">
    <citation type="submission" date="2024-06" db="EMBL/GenBank/DDBJ databases">
        <authorList>
            <person name="Ryan C."/>
        </authorList>
    </citation>
    <scope>NUCLEOTIDE SEQUENCE [LARGE SCALE GENOMIC DNA]</scope>
</reference>
<protein>
    <recommendedName>
        <fullName evidence="7">NAC domain-containing protein</fullName>
    </recommendedName>
</protein>
<comment type="subcellular location">
    <subcellularLocation>
        <location evidence="1">Nucleus</location>
    </subcellularLocation>
</comment>
<sequence>MAAEVFSTSDDASSIALLRRFRAGAAAVDFVHRVDVCSAAPEDLVANLEPAPDTDIGCWYFYCPKKFKNAQGKASGHRQRAIGGGGDTCWHAEGRPKEVGGGGGTACNLSYGRKDGRSFSRLGWCMMEYDDQDQSQTDAAGYVLCKVYRSPRARVKPSSSGKSASFGSKRKAAVGEHPEAPPAKLPHDQDAFFRHGPLPSVVAQVNNVKEWIGCHGMTLEQQSSKKGTEFDAVFAVDEAEATVEDLLGQETTTAWSGMSPIPPLSDADLFDGLESFFGKEQSMQFVHTPRATATACQRQQSQWMMPTSLLQGPRFELPCLMC</sequence>
<evidence type="ECO:0000256" key="6">
    <source>
        <dbReference type="SAM" id="MobiDB-lite"/>
    </source>
</evidence>
<keyword evidence="3" id="KW-0238">DNA-binding</keyword>
<evidence type="ECO:0000256" key="5">
    <source>
        <dbReference type="ARBA" id="ARBA00023242"/>
    </source>
</evidence>
<feature type="region of interest" description="Disordered" evidence="6">
    <location>
        <begin position="154"/>
        <end position="183"/>
    </location>
</feature>
<dbReference type="SUPFAM" id="SSF101941">
    <property type="entry name" value="NAC domain"/>
    <property type="match status" value="1"/>
</dbReference>
<dbReference type="InterPro" id="IPR036093">
    <property type="entry name" value="NAC_dom_sf"/>
</dbReference>
<dbReference type="GO" id="GO:0005634">
    <property type="term" value="C:nucleus"/>
    <property type="evidence" value="ECO:0007669"/>
    <property type="project" value="UniProtKB-SubCell"/>
</dbReference>
<dbReference type="Pfam" id="PF02365">
    <property type="entry name" value="NAM"/>
    <property type="match status" value="1"/>
</dbReference>
<keyword evidence="2" id="KW-0805">Transcription regulation</keyword>
<keyword evidence="4" id="KW-0804">Transcription</keyword>